<dbReference type="GO" id="GO:0006310">
    <property type="term" value="P:DNA recombination"/>
    <property type="evidence" value="ECO:0007669"/>
    <property type="project" value="UniProtKB-KW"/>
</dbReference>
<gene>
    <name evidence="7" type="primary">sbcD</name>
    <name evidence="10" type="ORF">BSZ40_06050</name>
</gene>
<dbReference type="RefSeq" id="WP_073824283.1">
    <property type="nucleotide sequence ID" value="NZ_MQVS01000005.1"/>
</dbReference>
<keyword evidence="6 7" id="KW-0269">Exonuclease</keyword>
<keyword evidence="11" id="KW-1185">Reference proteome</keyword>
<dbReference type="PANTHER" id="PTHR30337">
    <property type="entry name" value="COMPONENT OF ATP-DEPENDENT DSDNA EXONUCLEASE"/>
    <property type="match status" value="1"/>
</dbReference>
<dbReference type="NCBIfam" id="TIGR00619">
    <property type="entry name" value="sbcd"/>
    <property type="match status" value="1"/>
</dbReference>
<dbReference type="AlphaFoldDB" id="A0A1Q5PW68"/>
<dbReference type="EMBL" id="MQVS01000005">
    <property type="protein sequence ID" value="OKL51712.1"/>
    <property type="molecule type" value="Genomic_DNA"/>
</dbReference>
<keyword evidence="5 7" id="KW-0378">Hydrolase</keyword>
<evidence type="ECO:0000256" key="2">
    <source>
        <dbReference type="ARBA" id="ARBA00011322"/>
    </source>
</evidence>
<dbReference type="STRING" id="52770.BSZ40_06050"/>
<dbReference type="GO" id="GO:0004519">
    <property type="term" value="F:endonuclease activity"/>
    <property type="evidence" value="ECO:0007669"/>
    <property type="project" value="UniProtKB-KW"/>
</dbReference>
<dbReference type="OrthoDB" id="9773856at2"/>
<dbReference type="GO" id="GO:0006260">
    <property type="term" value="P:DNA replication"/>
    <property type="evidence" value="ECO:0007669"/>
    <property type="project" value="UniProtKB-KW"/>
</dbReference>
<protein>
    <recommendedName>
        <fullName evidence="3 7">Nuclease SbcCD subunit D</fullName>
    </recommendedName>
</protein>
<dbReference type="PANTHER" id="PTHR30337:SF0">
    <property type="entry name" value="NUCLEASE SBCCD SUBUNIT D"/>
    <property type="match status" value="1"/>
</dbReference>
<organism evidence="10 11">
    <name type="scientific">Buchananella hordeovulneris</name>
    <dbReference type="NCBI Taxonomy" id="52770"/>
    <lineage>
        <taxon>Bacteria</taxon>
        <taxon>Bacillati</taxon>
        <taxon>Actinomycetota</taxon>
        <taxon>Actinomycetes</taxon>
        <taxon>Actinomycetales</taxon>
        <taxon>Actinomycetaceae</taxon>
        <taxon>Buchananella</taxon>
    </lineage>
</organism>
<evidence type="ECO:0000256" key="4">
    <source>
        <dbReference type="ARBA" id="ARBA00022722"/>
    </source>
</evidence>
<comment type="caution">
    <text evidence="10">The sequence shown here is derived from an EMBL/GenBank/DDBJ whole genome shotgun (WGS) entry which is preliminary data.</text>
</comment>
<proteinExistence type="inferred from homology"/>
<comment type="similarity">
    <text evidence="1 7">Belongs to the SbcD family.</text>
</comment>
<sequence>MRIIHTSDWHVGRSLHGADLSAAHAQFFDFLCELVDQEQPDALLVAGDIFDRAIAPVEAVALVDDALARLCARTRVLLTPGNHDSAGRLAFGQGLLTERLVMRARVTDVGRAVALPNGAGQVGALIYPLPYLEPDWARLQLAGSDPQAASEDRRQAADDAGTGALARSHAAVLQAAHRRIAAAHARQLATHPHWAGLPVVVSAHAFVVGGRTSDSERDIRVGGVDFAPLEALSPATGWAPDYLALGHLHRPQWVGPARPPGGQLARYSGSPLAFSFSEWQDTKSVSLVELGERGGAVRLTAVPTPVWRRLAVLRGPLAELLSPAHAAHRSAFVSVEVTDAARPRELVGRVREVFPHALVVRHAPPALPTPQAASSVAPGPGRDPVQVVAGFLAEVGGRPATTVELAEVRASYEAVR</sequence>
<dbReference type="Gene3D" id="3.60.21.10">
    <property type="match status" value="1"/>
</dbReference>
<keyword evidence="7" id="KW-0255">Endonuclease</keyword>
<evidence type="ECO:0000256" key="6">
    <source>
        <dbReference type="ARBA" id="ARBA00022839"/>
    </source>
</evidence>
<feature type="domain" description="Nuclease SbcCD subunit D C-terminal" evidence="9">
    <location>
        <begin position="307"/>
        <end position="363"/>
    </location>
</feature>
<dbReference type="Pfam" id="PF12320">
    <property type="entry name" value="SbcD_C"/>
    <property type="match status" value="1"/>
</dbReference>
<evidence type="ECO:0000259" key="8">
    <source>
        <dbReference type="Pfam" id="PF00149"/>
    </source>
</evidence>
<dbReference type="InterPro" id="IPR029052">
    <property type="entry name" value="Metallo-depent_PP-like"/>
</dbReference>
<evidence type="ECO:0000313" key="11">
    <source>
        <dbReference type="Proteomes" id="UP000185612"/>
    </source>
</evidence>
<evidence type="ECO:0000313" key="10">
    <source>
        <dbReference type="EMBL" id="OKL51712.1"/>
    </source>
</evidence>
<comment type="function">
    <text evidence="7">SbcCD cleaves DNA hairpin structures. These structures can inhibit DNA replication and are intermediates in certain DNA recombination reactions. The complex acts as a 3'-&gt;5' double strand exonuclease that can open hairpins. It also has a 5' single-strand endonuclease activity.</text>
</comment>
<feature type="domain" description="Calcineurin-like phosphoesterase" evidence="8">
    <location>
        <begin position="1"/>
        <end position="89"/>
    </location>
</feature>
<dbReference type="SUPFAM" id="SSF56300">
    <property type="entry name" value="Metallo-dependent phosphatases"/>
    <property type="match status" value="1"/>
</dbReference>
<dbReference type="InParanoid" id="A0A1Q5PW68"/>
<comment type="subunit">
    <text evidence="2 7">Heterodimer of SbcC and SbcD.</text>
</comment>
<dbReference type="Pfam" id="PF00149">
    <property type="entry name" value="Metallophos"/>
    <property type="match status" value="1"/>
</dbReference>
<evidence type="ECO:0000256" key="3">
    <source>
        <dbReference type="ARBA" id="ARBA00013365"/>
    </source>
</evidence>
<keyword evidence="4 7" id="KW-0540">Nuclease</keyword>
<evidence type="ECO:0000256" key="7">
    <source>
        <dbReference type="RuleBase" id="RU363069"/>
    </source>
</evidence>
<dbReference type="InterPro" id="IPR041796">
    <property type="entry name" value="Mre11_N"/>
</dbReference>
<name>A0A1Q5PW68_9ACTO</name>
<keyword evidence="7" id="KW-0235">DNA replication</keyword>
<dbReference type="GO" id="GO:0008408">
    <property type="term" value="F:3'-5' exonuclease activity"/>
    <property type="evidence" value="ECO:0007669"/>
    <property type="project" value="InterPro"/>
</dbReference>
<accession>A0A1Q5PW68</accession>
<evidence type="ECO:0000256" key="1">
    <source>
        <dbReference type="ARBA" id="ARBA00010555"/>
    </source>
</evidence>
<dbReference type="InterPro" id="IPR050535">
    <property type="entry name" value="DNA_Repair-Maintenance_Comp"/>
</dbReference>
<dbReference type="Proteomes" id="UP000185612">
    <property type="component" value="Unassembled WGS sequence"/>
</dbReference>
<keyword evidence="7" id="KW-0233">DNA recombination</keyword>
<dbReference type="InterPro" id="IPR026843">
    <property type="entry name" value="SbcD_C"/>
</dbReference>
<dbReference type="InterPro" id="IPR004593">
    <property type="entry name" value="SbcD"/>
</dbReference>
<evidence type="ECO:0000259" key="9">
    <source>
        <dbReference type="Pfam" id="PF12320"/>
    </source>
</evidence>
<reference evidence="11" key="1">
    <citation type="submission" date="2016-12" db="EMBL/GenBank/DDBJ databases">
        <authorList>
            <person name="Meng X."/>
        </authorList>
    </citation>
    <scope>NUCLEOTIDE SEQUENCE [LARGE SCALE GENOMIC DNA]</scope>
    <source>
        <strain evidence="11">DSM 20732</strain>
    </source>
</reference>
<dbReference type="InterPro" id="IPR004843">
    <property type="entry name" value="Calcineurin-like_PHP"/>
</dbReference>
<evidence type="ECO:0000256" key="5">
    <source>
        <dbReference type="ARBA" id="ARBA00022801"/>
    </source>
</evidence>
<dbReference type="CDD" id="cd00840">
    <property type="entry name" value="MPP_Mre11_N"/>
    <property type="match status" value="1"/>
</dbReference>